<comment type="caution">
    <text evidence="1">The sequence shown here is derived from an EMBL/GenBank/DDBJ whole genome shotgun (WGS) entry which is preliminary data.</text>
</comment>
<dbReference type="EMBL" id="JASCZI010090627">
    <property type="protein sequence ID" value="MED6143055.1"/>
    <property type="molecule type" value="Genomic_DNA"/>
</dbReference>
<organism evidence="1 2">
    <name type="scientific">Stylosanthes scabra</name>
    <dbReference type="NCBI Taxonomy" id="79078"/>
    <lineage>
        <taxon>Eukaryota</taxon>
        <taxon>Viridiplantae</taxon>
        <taxon>Streptophyta</taxon>
        <taxon>Embryophyta</taxon>
        <taxon>Tracheophyta</taxon>
        <taxon>Spermatophyta</taxon>
        <taxon>Magnoliopsida</taxon>
        <taxon>eudicotyledons</taxon>
        <taxon>Gunneridae</taxon>
        <taxon>Pentapetalae</taxon>
        <taxon>rosids</taxon>
        <taxon>fabids</taxon>
        <taxon>Fabales</taxon>
        <taxon>Fabaceae</taxon>
        <taxon>Papilionoideae</taxon>
        <taxon>50 kb inversion clade</taxon>
        <taxon>dalbergioids sensu lato</taxon>
        <taxon>Dalbergieae</taxon>
        <taxon>Pterocarpus clade</taxon>
        <taxon>Stylosanthes</taxon>
    </lineage>
</organism>
<dbReference type="Proteomes" id="UP001341840">
    <property type="component" value="Unassembled WGS sequence"/>
</dbReference>
<name>A0ABU6T2Z5_9FABA</name>
<dbReference type="CDD" id="cd14726">
    <property type="entry name" value="TraB_PrgY-like"/>
    <property type="match status" value="1"/>
</dbReference>
<dbReference type="PANTHER" id="PTHR21530:SF7">
    <property type="entry name" value="TRAB DOMAIN-CONTAINING PROTEIN"/>
    <property type="match status" value="1"/>
</dbReference>
<keyword evidence="2" id="KW-1185">Reference proteome</keyword>
<gene>
    <name evidence="1" type="ORF">PIB30_003338</name>
</gene>
<dbReference type="InterPro" id="IPR046345">
    <property type="entry name" value="TraB_PrgY-like"/>
</dbReference>
<proteinExistence type="predicted"/>
<evidence type="ECO:0000313" key="1">
    <source>
        <dbReference type="EMBL" id="MED6143055.1"/>
    </source>
</evidence>
<accession>A0ABU6T2Z5</accession>
<dbReference type="InterPro" id="IPR002816">
    <property type="entry name" value="TraB/PrgY/GumN_fam"/>
</dbReference>
<evidence type="ECO:0000313" key="2">
    <source>
        <dbReference type="Proteomes" id="UP001341840"/>
    </source>
</evidence>
<evidence type="ECO:0008006" key="3">
    <source>
        <dbReference type="Google" id="ProtNLM"/>
    </source>
</evidence>
<sequence>MAPQLLTPPTRSRLARVTRCLLTQHRLRRRFSTNAKLGRTKAASFSGNEIKLPASLRDKNVLQLKCDSSSVFLVGIVHNSQRSREQVKRIIAHLKPQAVFLGLCPTRNAILYPPIDTRPGKHTEVGPVNVFRVAFEEARKHGANVCLGDRPEKITIGRVIRKIGFLDVIKLCSLYFKDVPNLAKLRDTIAIDRSDFLTFNVPKVFEVIEHIEGEGINQEIREFKALTVLQETVIHERDQFMSLSLLQLAKRNNCVVAVVGKGHLPGIKKHWQQDISVKPLLEVPPPKHTTMKFFISVGVVMVGVSIIGRYF</sequence>
<reference evidence="1 2" key="1">
    <citation type="journal article" date="2023" name="Plants (Basel)">
        <title>Bridging the Gap: Combining Genomics and Transcriptomics Approaches to Understand Stylosanthes scabra, an Orphan Legume from the Brazilian Caatinga.</title>
        <authorList>
            <person name="Ferreira-Neto J.R.C."/>
            <person name="da Silva M.D."/>
            <person name="Binneck E."/>
            <person name="de Melo N.F."/>
            <person name="da Silva R.H."/>
            <person name="de Melo A.L.T.M."/>
            <person name="Pandolfi V."/>
            <person name="Bustamante F.O."/>
            <person name="Brasileiro-Vidal A.C."/>
            <person name="Benko-Iseppon A.M."/>
        </authorList>
    </citation>
    <scope>NUCLEOTIDE SEQUENCE [LARGE SCALE GENOMIC DNA]</scope>
    <source>
        <tissue evidence="1">Leaves</tissue>
    </source>
</reference>
<protein>
    <recommendedName>
        <fullName evidence="3">TraB family protein</fullName>
    </recommendedName>
</protein>
<dbReference type="Pfam" id="PF01963">
    <property type="entry name" value="TraB_PrgY_gumN"/>
    <property type="match status" value="1"/>
</dbReference>
<dbReference type="PANTHER" id="PTHR21530">
    <property type="entry name" value="PHEROMONE SHUTDOWN PROTEIN"/>
    <property type="match status" value="1"/>
</dbReference>